<feature type="region of interest" description="Disordered" evidence="8">
    <location>
        <begin position="1"/>
        <end position="26"/>
    </location>
</feature>
<dbReference type="InterPro" id="IPR013099">
    <property type="entry name" value="K_chnl_dom"/>
</dbReference>
<comment type="caution">
    <text evidence="11">The sequence shown here is derived from an EMBL/GenBank/DDBJ whole genome shotgun (WGS) entry which is preliminary data.</text>
</comment>
<evidence type="ECO:0000256" key="5">
    <source>
        <dbReference type="ARBA" id="ARBA00023065"/>
    </source>
</evidence>
<feature type="transmembrane region" description="Helical" evidence="9">
    <location>
        <begin position="204"/>
        <end position="228"/>
    </location>
</feature>
<accession>A0A917SWQ1</accession>
<evidence type="ECO:0000313" key="11">
    <source>
        <dbReference type="EMBL" id="GGL99961.1"/>
    </source>
</evidence>
<gene>
    <name evidence="11" type="ORF">GCM10011594_19970</name>
</gene>
<evidence type="ECO:0000256" key="6">
    <source>
        <dbReference type="ARBA" id="ARBA00023136"/>
    </source>
</evidence>
<evidence type="ECO:0000256" key="7">
    <source>
        <dbReference type="ARBA" id="ARBA00023303"/>
    </source>
</evidence>
<organism evidence="11 12">
    <name type="scientific">Nakamurella endophytica</name>
    <dbReference type="NCBI Taxonomy" id="1748367"/>
    <lineage>
        <taxon>Bacteria</taxon>
        <taxon>Bacillati</taxon>
        <taxon>Actinomycetota</taxon>
        <taxon>Actinomycetes</taxon>
        <taxon>Nakamurellales</taxon>
        <taxon>Nakamurellaceae</taxon>
        <taxon>Nakamurella</taxon>
    </lineage>
</organism>
<keyword evidence="6 9" id="KW-0472">Membrane</keyword>
<dbReference type="GO" id="GO:0001508">
    <property type="term" value="P:action potential"/>
    <property type="evidence" value="ECO:0007669"/>
    <property type="project" value="TreeGrafter"/>
</dbReference>
<dbReference type="GO" id="GO:0008076">
    <property type="term" value="C:voltage-gated potassium channel complex"/>
    <property type="evidence" value="ECO:0007669"/>
    <property type="project" value="InterPro"/>
</dbReference>
<keyword evidence="4 9" id="KW-1133">Transmembrane helix</keyword>
<sequence length="287" mass="31273">MRRSAAGPLGSTALDPDDPGADPETDPRAAAYRRWERSAELPLMAAAVVFLAAYSWEVLADLHGRWWRVASIVQWLTWVVFVVDYVGRLVLVTHRRRWVLRHLVDLAIVLLPMLRPLRLLRLVTLLSIFQRSAGVKLHGRVVVYICGSTLSLVYVAGLAVLQAERHAPHATIRSFGLALWWAATTITTVGYGDLYPVTVTGRCVAVALMIGGIALVGMVTATIASMLLRRIAQQDDAEQAATRAQVQALSDRIGELTELLAQRRSVESGADGGHRAGDAVTVADRTG</sequence>
<dbReference type="Proteomes" id="UP000655208">
    <property type="component" value="Unassembled WGS sequence"/>
</dbReference>
<dbReference type="GO" id="GO:0005249">
    <property type="term" value="F:voltage-gated potassium channel activity"/>
    <property type="evidence" value="ECO:0007669"/>
    <property type="project" value="InterPro"/>
</dbReference>
<name>A0A917SWQ1_9ACTN</name>
<dbReference type="RefSeq" id="WP_188941339.1">
    <property type="nucleotide sequence ID" value="NZ_BMNA01000003.1"/>
</dbReference>
<keyword evidence="5" id="KW-0406">Ion transport</keyword>
<dbReference type="Gene3D" id="1.20.120.350">
    <property type="entry name" value="Voltage-gated potassium channels. Chain C"/>
    <property type="match status" value="1"/>
</dbReference>
<dbReference type="EMBL" id="BMNA01000003">
    <property type="protein sequence ID" value="GGL99961.1"/>
    <property type="molecule type" value="Genomic_DNA"/>
</dbReference>
<proteinExistence type="predicted"/>
<evidence type="ECO:0000256" key="1">
    <source>
        <dbReference type="ARBA" id="ARBA00004141"/>
    </source>
</evidence>
<dbReference type="Gene3D" id="1.10.287.70">
    <property type="match status" value="1"/>
</dbReference>
<comment type="subcellular location">
    <subcellularLocation>
        <location evidence="1">Membrane</location>
        <topology evidence="1">Multi-pass membrane protein</topology>
    </subcellularLocation>
</comment>
<feature type="transmembrane region" description="Helical" evidence="9">
    <location>
        <begin position="175"/>
        <end position="192"/>
    </location>
</feature>
<evidence type="ECO:0000256" key="3">
    <source>
        <dbReference type="ARBA" id="ARBA00022692"/>
    </source>
</evidence>
<evidence type="ECO:0000256" key="4">
    <source>
        <dbReference type="ARBA" id="ARBA00022989"/>
    </source>
</evidence>
<keyword evidence="2" id="KW-0813">Transport</keyword>
<feature type="compositionally biased region" description="Acidic residues" evidence="8">
    <location>
        <begin position="15"/>
        <end position="24"/>
    </location>
</feature>
<feature type="region of interest" description="Disordered" evidence="8">
    <location>
        <begin position="267"/>
        <end position="287"/>
    </location>
</feature>
<reference evidence="11" key="1">
    <citation type="journal article" date="2014" name="Int. J. Syst. Evol. Microbiol.">
        <title>Complete genome sequence of Corynebacterium casei LMG S-19264T (=DSM 44701T), isolated from a smear-ripened cheese.</title>
        <authorList>
            <consortium name="US DOE Joint Genome Institute (JGI-PGF)"/>
            <person name="Walter F."/>
            <person name="Albersmeier A."/>
            <person name="Kalinowski J."/>
            <person name="Ruckert C."/>
        </authorList>
    </citation>
    <scope>NUCLEOTIDE SEQUENCE</scope>
    <source>
        <strain evidence="11">CGMCC 4.7308</strain>
    </source>
</reference>
<dbReference type="PANTHER" id="PTHR11537">
    <property type="entry name" value="VOLTAGE-GATED POTASSIUM CHANNEL"/>
    <property type="match status" value="1"/>
</dbReference>
<protein>
    <submittedName>
        <fullName evidence="11">Voltage-gated potassium channel</fullName>
    </submittedName>
</protein>
<dbReference type="PANTHER" id="PTHR11537:SF254">
    <property type="entry name" value="POTASSIUM VOLTAGE-GATED CHANNEL PROTEIN SHAB"/>
    <property type="match status" value="1"/>
</dbReference>
<feature type="transmembrane region" description="Helical" evidence="9">
    <location>
        <begin position="141"/>
        <end position="163"/>
    </location>
</feature>
<feature type="domain" description="Potassium channel" evidence="10">
    <location>
        <begin position="163"/>
        <end position="227"/>
    </location>
</feature>
<evidence type="ECO:0000256" key="2">
    <source>
        <dbReference type="ARBA" id="ARBA00022448"/>
    </source>
</evidence>
<dbReference type="InterPro" id="IPR027359">
    <property type="entry name" value="Volt_channel_dom_sf"/>
</dbReference>
<dbReference type="SUPFAM" id="SSF81324">
    <property type="entry name" value="Voltage-gated potassium channels"/>
    <property type="match status" value="1"/>
</dbReference>
<feature type="transmembrane region" description="Helical" evidence="9">
    <location>
        <begin position="41"/>
        <end position="60"/>
    </location>
</feature>
<feature type="transmembrane region" description="Helical" evidence="9">
    <location>
        <begin position="72"/>
        <end position="91"/>
    </location>
</feature>
<evidence type="ECO:0000256" key="9">
    <source>
        <dbReference type="SAM" id="Phobius"/>
    </source>
</evidence>
<evidence type="ECO:0000259" key="10">
    <source>
        <dbReference type="Pfam" id="PF07885"/>
    </source>
</evidence>
<keyword evidence="7 11" id="KW-0407">Ion channel</keyword>
<evidence type="ECO:0000313" key="12">
    <source>
        <dbReference type="Proteomes" id="UP000655208"/>
    </source>
</evidence>
<dbReference type="InterPro" id="IPR028325">
    <property type="entry name" value="VG_K_chnl"/>
</dbReference>
<dbReference type="Pfam" id="PF07885">
    <property type="entry name" value="Ion_trans_2"/>
    <property type="match status" value="1"/>
</dbReference>
<reference evidence="11" key="2">
    <citation type="submission" date="2020-09" db="EMBL/GenBank/DDBJ databases">
        <authorList>
            <person name="Sun Q."/>
            <person name="Zhou Y."/>
        </authorList>
    </citation>
    <scope>NUCLEOTIDE SEQUENCE</scope>
    <source>
        <strain evidence="11">CGMCC 4.7308</strain>
    </source>
</reference>
<keyword evidence="3 9" id="KW-0812">Transmembrane</keyword>
<keyword evidence="12" id="KW-1185">Reference proteome</keyword>
<dbReference type="AlphaFoldDB" id="A0A917SWQ1"/>
<evidence type="ECO:0000256" key="8">
    <source>
        <dbReference type="SAM" id="MobiDB-lite"/>
    </source>
</evidence>